<name>A0A921N146_9FIRM</name>
<reference evidence="2" key="2">
    <citation type="submission" date="2021-09" db="EMBL/GenBank/DDBJ databases">
        <authorList>
            <person name="Gilroy R."/>
        </authorList>
    </citation>
    <scope>NUCLEOTIDE SEQUENCE</scope>
    <source>
        <strain evidence="2">1277</strain>
    </source>
</reference>
<dbReference type="InterPro" id="IPR009057">
    <property type="entry name" value="Homeodomain-like_sf"/>
</dbReference>
<sequence length="84" mass="9445">MLNYLTKDDLPDGVVDIVDVIGMDAFKDLVKFAGGSNLYIPNESSLVKGVRNRIIRDSFDGDYKKVSRKFGISTTQVRNIVNYK</sequence>
<protein>
    <submittedName>
        <fullName evidence="2">Transcriptional regulator</fullName>
    </submittedName>
</protein>
<feature type="domain" description="Mor transcription activator" evidence="1">
    <location>
        <begin position="16"/>
        <end position="82"/>
    </location>
</feature>
<dbReference type="Proteomes" id="UP000776700">
    <property type="component" value="Unassembled WGS sequence"/>
</dbReference>
<gene>
    <name evidence="2" type="ORF">K8V90_06650</name>
</gene>
<dbReference type="EMBL" id="DYUB01000206">
    <property type="protein sequence ID" value="HJG96765.1"/>
    <property type="molecule type" value="Genomic_DNA"/>
</dbReference>
<evidence type="ECO:0000259" key="1">
    <source>
        <dbReference type="Pfam" id="PF08765"/>
    </source>
</evidence>
<dbReference type="AlphaFoldDB" id="A0A921N146"/>
<dbReference type="SUPFAM" id="SSF46689">
    <property type="entry name" value="Homeodomain-like"/>
    <property type="match status" value="1"/>
</dbReference>
<reference evidence="2" key="1">
    <citation type="journal article" date="2021" name="PeerJ">
        <title>Extensive microbial diversity within the chicken gut microbiome revealed by metagenomics and culture.</title>
        <authorList>
            <person name="Gilroy R."/>
            <person name="Ravi A."/>
            <person name="Getino M."/>
            <person name="Pursley I."/>
            <person name="Horton D.L."/>
            <person name="Alikhan N.F."/>
            <person name="Baker D."/>
            <person name="Gharbi K."/>
            <person name="Hall N."/>
            <person name="Watson M."/>
            <person name="Adriaenssens E.M."/>
            <person name="Foster-Nyarko E."/>
            <person name="Jarju S."/>
            <person name="Secka A."/>
            <person name="Antonio M."/>
            <person name="Oren A."/>
            <person name="Chaudhuri R.R."/>
            <person name="La Ragione R."/>
            <person name="Hildebrand F."/>
            <person name="Pallen M.J."/>
        </authorList>
    </citation>
    <scope>NUCLEOTIDE SEQUENCE</scope>
    <source>
        <strain evidence="2">1277</strain>
    </source>
</reference>
<evidence type="ECO:0000313" key="3">
    <source>
        <dbReference type="Proteomes" id="UP000776700"/>
    </source>
</evidence>
<proteinExistence type="predicted"/>
<evidence type="ECO:0000313" key="2">
    <source>
        <dbReference type="EMBL" id="HJG96765.1"/>
    </source>
</evidence>
<dbReference type="InterPro" id="IPR014875">
    <property type="entry name" value="Mor_transcription_activator"/>
</dbReference>
<dbReference type="Pfam" id="PF08765">
    <property type="entry name" value="Mor"/>
    <property type="match status" value="1"/>
</dbReference>
<organism evidence="2 3">
    <name type="scientific">Romboutsia timonensis</name>
    <dbReference type="NCBI Taxonomy" id="1776391"/>
    <lineage>
        <taxon>Bacteria</taxon>
        <taxon>Bacillati</taxon>
        <taxon>Bacillota</taxon>
        <taxon>Clostridia</taxon>
        <taxon>Peptostreptococcales</taxon>
        <taxon>Peptostreptococcaceae</taxon>
        <taxon>Romboutsia</taxon>
    </lineage>
</organism>
<comment type="caution">
    <text evidence="2">The sequence shown here is derived from an EMBL/GenBank/DDBJ whole genome shotgun (WGS) entry which is preliminary data.</text>
</comment>
<accession>A0A921N146</accession>